<name>A0A498SLH0_ACAVI</name>
<evidence type="ECO:0000313" key="1">
    <source>
        <dbReference type="EMBL" id="VBB32621.1"/>
    </source>
</evidence>
<dbReference type="AlphaFoldDB" id="A0A498SLH0"/>
<dbReference type="Proteomes" id="UP000276991">
    <property type="component" value="Unassembled WGS sequence"/>
</dbReference>
<protein>
    <submittedName>
        <fullName evidence="1">Uncharacterized protein</fullName>
    </submittedName>
</protein>
<reference evidence="1 2" key="1">
    <citation type="submission" date="2018-08" db="EMBL/GenBank/DDBJ databases">
        <authorList>
            <person name="Laetsch R D."/>
            <person name="Stevens L."/>
            <person name="Kumar S."/>
            <person name="Blaxter L. M."/>
        </authorList>
    </citation>
    <scope>NUCLEOTIDE SEQUENCE [LARGE SCALE GENOMIC DNA]</scope>
</reference>
<dbReference type="OrthoDB" id="5788549at2759"/>
<gene>
    <name evidence="1" type="ORF">NAV_LOCUS7412</name>
</gene>
<organism evidence="1 2">
    <name type="scientific">Acanthocheilonema viteae</name>
    <name type="common">Filarial nematode worm</name>
    <name type="synonym">Dipetalonema viteae</name>
    <dbReference type="NCBI Taxonomy" id="6277"/>
    <lineage>
        <taxon>Eukaryota</taxon>
        <taxon>Metazoa</taxon>
        <taxon>Ecdysozoa</taxon>
        <taxon>Nematoda</taxon>
        <taxon>Chromadorea</taxon>
        <taxon>Rhabditida</taxon>
        <taxon>Spirurina</taxon>
        <taxon>Spiruromorpha</taxon>
        <taxon>Filarioidea</taxon>
        <taxon>Onchocercidae</taxon>
        <taxon>Acanthocheilonema</taxon>
    </lineage>
</organism>
<evidence type="ECO:0000313" key="2">
    <source>
        <dbReference type="Proteomes" id="UP000276991"/>
    </source>
</evidence>
<keyword evidence="2" id="KW-1185">Reference proteome</keyword>
<dbReference type="EMBL" id="UPTC01001826">
    <property type="protein sequence ID" value="VBB32621.1"/>
    <property type="molecule type" value="Genomic_DNA"/>
</dbReference>
<accession>A0A498SLH0</accession>
<proteinExistence type="predicted"/>
<sequence>MNQAGPSRIGQKLTPSDKWHFDLSRVQHLPPAPSYYTGFRNLRSPSPSICYPYEYPKYNQYALSQPPICPPEHGRIPPAPLSPTYTISPFNGSPPNSIYIPLTRQLPQDRKVMSKLAKRRGVHIHPLTGRMKIVKRRTHQK</sequence>